<accession>A0A9D2G743</accession>
<keyword evidence="1" id="KW-0472">Membrane</keyword>
<dbReference type="AlphaFoldDB" id="A0A9D2G743"/>
<evidence type="ECO:0000313" key="2">
    <source>
        <dbReference type="EMBL" id="HIZ73667.1"/>
    </source>
</evidence>
<gene>
    <name evidence="2" type="ORF">H9723_00270</name>
</gene>
<evidence type="ECO:0000256" key="1">
    <source>
        <dbReference type="SAM" id="Phobius"/>
    </source>
</evidence>
<reference evidence="2" key="1">
    <citation type="journal article" date="2021" name="PeerJ">
        <title>Extensive microbial diversity within the chicken gut microbiome revealed by metagenomics and culture.</title>
        <authorList>
            <person name="Gilroy R."/>
            <person name="Ravi A."/>
            <person name="Getino M."/>
            <person name="Pursley I."/>
            <person name="Horton D.L."/>
            <person name="Alikhan N.F."/>
            <person name="Baker D."/>
            <person name="Gharbi K."/>
            <person name="Hall N."/>
            <person name="Watson M."/>
            <person name="Adriaenssens E.M."/>
            <person name="Foster-Nyarko E."/>
            <person name="Jarju S."/>
            <person name="Secka A."/>
            <person name="Antonio M."/>
            <person name="Oren A."/>
            <person name="Chaudhuri R.R."/>
            <person name="La Ragione R."/>
            <person name="Hildebrand F."/>
            <person name="Pallen M.J."/>
        </authorList>
    </citation>
    <scope>NUCLEOTIDE SEQUENCE</scope>
    <source>
        <strain evidence="2">CHK196-3914</strain>
    </source>
</reference>
<sequence>MKSKYVIGFFCAVFFAVILLTAGYQLSYRHVMDRQSARAEEEVPTTESISAEGDAVQEEGFYLSELQGYVAVYLSDKTTIYELTEIPLSDLPEEVRQEVASGKYVETAEELYAFLENYSS</sequence>
<feature type="transmembrane region" description="Helical" evidence="1">
    <location>
        <begin position="6"/>
        <end position="26"/>
    </location>
</feature>
<evidence type="ECO:0000313" key="3">
    <source>
        <dbReference type="Proteomes" id="UP000824116"/>
    </source>
</evidence>
<protein>
    <recommendedName>
        <fullName evidence="4">Bypass of forespore C C-terminal domain-containing protein</fullName>
    </recommendedName>
</protein>
<dbReference type="Proteomes" id="UP000824116">
    <property type="component" value="Unassembled WGS sequence"/>
</dbReference>
<evidence type="ECO:0008006" key="4">
    <source>
        <dbReference type="Google" id="ProtNLM"/>
    </source>
</evidence>
<dbReference type="EMBL" id="DXAY01000004">
    <property type="protein sequence ID" value="HIZ73667.1"/>
    <property type="molecule type" value="Genomic_DNA"/>
</dbReference>
<reference evidence="2" key="2">
    <citation type="submission" date="2021-04" db="EMBL/GenBank/DDBJ databases">
        <authorList>
            <person name="Gilroy R."/>
        </authorList>
    </citation>
    <scope>NUCLEOTIDE SEQUENCE</scope>
    <source>
        <strain evidence="2">CHK196-3914</strain>
    </source>
</reference>
<name>A0A9D2G743_9FIRM</name>
<keyword evidence="1" id="KW-0812">Transmembrane</keyword>
<proteinExistence type="predicted"/>
<organism evidence="2 3">
    <name type="scientific">Candidatus Mediterraneibacter stercoravium</name>
    <dbReference type="NCBI Taxonomy" id="2838685"/>
    <lineage>
        <taxon>Bacteria</taxon>
        <taxon>Bacillati</taxon>
        <taxon>Bacillota</taxon>
        <taxon>Clostridia</taxon>
        <taxon>Lachnospirales</taxon>
        <taxon>Lachnospiraceae</taxon>
        <taxon>Mediterraneibacter</taxon>
    </lineage>
</organism>
<comment type="caution">
    <text evidence="2">The sequence shown here is derived from an EMBL/GenBank/DDBJ whole genome shotgun (WGS) entry which is preliminary data.</text>
</comment>
<keyword evidence="1" id="KW-1133">Transmembrane helix</keyword>